<feature type="chain" id="PRO_5046866404" evidence="1">
    <location>
        <begin position="24"/>
        <end position="555"/>
    </location>
</feature>
<dbReference type="RefSeq" id="WP_127455766.1">
    <property type="nucleotide sequence ID" value="NZ_JAROBY010000014.1"/>
</dbReference>
<evidence type="ECO:0000313" key="2">
    <source>
        <dbReference type="EMBL" id="MEB4793764.1"/>
    </source>
</evidence>
<evidence type="ECO:0000256" key="1">
    <source>
        <dbReference type="SAM" id="SignalP"/>
    </source>
</evidence>
<dbReference type="Proteomes" id="UP001355653">
    <property type="component" value="Unassembled WGS sequence"/>
</dbReference>
<dbReference type="Pfam" id="PF01547">
    <property type="entry name" value="SBP_bac_1"/>
    <property type="match status" value="1"/>
</dbReference>
<gene>
    <name evidence="2" type="ORF">P5G65_07650</name>
</gene>
<dbReference type="PANTHER" id="PTHR43649">
    <property type="entry name" value="ARABINOSE-BINDING PROTEIN-RELATED"/>
    <property type="match status" value="1"/>
</dbReference>
<accession>A0ABU6D7S4</accession>
<keyword evidence="1" id="KW-0732">Signal</keyword>
<keyword evidence="3" id="KW-1185">Reference proteome</keyword>
<evidence type="ECO:0000313" key="3">
    <source>
        <dbReference type="Proteomes" id="UP001355653"/>
    </source>
</evidence>
<protein>
    <submittedName>
        <fullName evidence="2">Extracellular solute-binding protein</fullName>
    </submittedName>
</protein>
<comment type="caution">
    <text evidence="2">The sequence shown here is derived from an EMBL/GenBank/DDBJ whole genome shotgun (WGS) entry which is preliminary data.</text>
</comment>
<dbReference type="InterPro" id="IPR050490">
    <property type="entry name" value="Bact_solute-bd_prot1"/>
</dbReference>
<reference evidence="2 3" key="1">
    <citation type="submission" date="2023-03" db="EMBL/GenBank/DDBJ databases">
        <title>Bacillus Genome Sequencing.</title>
        <authorList>
            <person name="Dunlap C."/>
        </authorList>
    </citation>
    <scope>NUCLEOTIDE SEQUENCE [LARGE SCALE GENOMIC DNA]</scope>
    <source>
        <strain evidence="2 3">NRS-1351</strain>
    </source>
</reference>
<dbReference type="PROSITE" id="PS51257">
    <property type="entry name" value="PROKAR_LIPOPROTEIN"/>
    <property type="match status" value="1"/>
</dbReference>
<dbReference type="PANTHER" id="PTHR43649:SF12">
    <property type="entry name" value="DIACETYLCHITOBIOSE BINDING PROTEIN DASA"/>
    <property type="match status" value="1"/>
</dbReference>
<feature type="signal peptide" evidence="1">
    <location>
        <begin position="1"/>
        <end position="23"/>
    </location>
</feature>
<dbReference type="Gene3D" id="3.40.190.10">
    <property type="entry name" value="Periplasmic binding protein-like II"/>
    <property type="match status" value="2"/>
</dbReference>
<sequence length="555" mass="62417">MLHVLKRAAMPLLAAGALIVATAGCSASPSYYRAEDAPKASTQEKITVTIYDRGNIPSSEGTIENNKITKWINETGEVEARFVAVPRSQSEQKLNALFASGEAPDLMLEYAPQIKNTLIDRKLLRPIDDMIEKYSTTYKELLSKYPVLRKAGTGADGKLYQFGRINETIPTRGIFIRADWLKKLHLAVPTTTDELYEVAKAFTEQDPDGNGKNDTYGIALPYNSGYVLSEMFGVTYPDFVVKDGELVHGWDNIEALIAFKRKLFNEGLVDRNFLSDKNGARAKQDFLNNRIGIYMDQFNVPITFYTDTYSPLKRNVPNAELTVIPYPSTPVGRFNSVFVNPIQMTAVVNADTKHPEAVMKYVDFASSDTFMKTMYYGFEGVHSRTEPGKCPVVTDLDKWRTEFNYATGDFAMLASPILAGNCYYATEKLDVHDPLQREVKNMFELNSEYVDFSLPIAGPTNAEQMPQLPKELQAILNATKNQVDVDTGDIWIKAIVTPDYTPEQAKRDAIAAWEQAGGKQVDDWYRDFYAHDRDSIILTKDIYSIFKEQRVAQGK</sequence>
<name>A0ABU6D7S4_9BACL</name>
<dbReference type="InterPro" id="IPR006059">
    <property type="entry name" value="SBP"/>
</dbReference>
<organism evidence="2 3">
    <name type="scientific">Paenibacillus chondroitinus</name>
    <dbReference type="NCBI Taxonomy" id="59842"/>
    <lineage>
        <taxon>Bacteria</taxon>
        <taxon>Bacillati</taxon>
        <taxon>Bacillota</taxon>
        <taxon>Bacilli</taxon>
        <taxon>Bacillales</taxon>
        <taxon>Paenibacillaceae</taxon>
        <taxon>Paenibacillus</taxon>
    </lineage>
</organism>
<proteinExistence type="predicted"/>
<dbReference type="SUPFAM" id="SSF53850">
    <property type="entry name" value="Periplasmic binding protein-like II"/>
    <property type="match status" value="1"/>
</dbReference>
<dbReference type="EMBL" id="JAROBY010000014">
    <property type="protein sequence ID" value="MEB4793764.1"/>
    <property type="molecule type" value="Genomic_DNA"/>
</dbReference>